<evidence type="ECO:0000259" key="6">
    <source>
        <dbReference type="Pfam" id="PF00248"/>
    </source>
</evidence>
<feature type="domain" description="NADP-dependent oxidoreductase" evidence="6">
    <location>
        <begin position="102"/>
        <end position="376"/>
    </location>
</feature>
<evidence type="ECO:0000313" key="7">
    <source>
        <dbReference type="EMBL" id="CAB9518337.1"/>
    </source>
</evidence>
<dbReference type="InterPro" id="IPR037140">
    <property type="entry name" value="VHL_beta_dom_sf"/>
</dbReference>
<evidence type="ECO:0000256" key="2">
    <source>
        <dbReference type="ARBA" id="ARBA00022857"/>
    </source>
</evidence>
<dbReference type="Proteomes" id="UP001153069">
    <property type="component" value="Unassembled WGS sequence"/>
</dbReference>
<dbReference type="Gene3D" id="2.60.40.780">
    <property type="entry name" value="von Hippel-Lindau disease tumour suppressor, beta domain"/>
    <property type="match status" value="1"/>
</dbReference>
<dbReference type="InterPro" id="IPR023210">
    <property type="entry name" value="NADP_OxRdtase_dom"/>
</dbReference>
<evidence type="ECO:0000313" key="8">
    <source>
        <dbReference type="Proteomes" id="UP001153069"/>
    </source>
</evidence>
<dbReference type="InterPro" id="IPR036812">
    <property type="entry name" value="NAD(P)_OxRdtase_dom_sf"/>
</dbReference>
<comment type="similarity">
    <text evidence="1">Belongs to the aldo/keto reductase family.</text>
</comment>
<organism evidence="7 8">
    <name type="scientific">Seminavis robusta</name>
    <dbReference type="NCBI Taxonomy" id="568900"/>
    <lineage>
        <taxon>Eukaryota</taxon>
        <taxon>Sar</taxon>
        <taxon>Stramenopiles</taxon>
        <taxon>Ochrophyta</taxon>
        <taxon>Bacillariophyta</taxon>
        <taxon>Bacillariophyceae</taxon>
        <taxon>Bacillariophycidae</taxon>
        <taxon>Naviculales</taxon>
        <taxon>Naviculaceae</taxon>
        <taxon>Seminavis</taxon>
    </lineage>
</organism>
<dbReference type="AlphaFoldDB" id="A0A9N8HMR4"/>
<evidence type="ECO:0000256" key="4">
    <source>
        <dbReference type="SAM" id="MobiDB-lite"/>
    </source>
</evidence>
<accession>A0A9N8HMR4</accession>
<keyword evidence="3" id="KW-0560">Oxidoreductase</keyword>
<dbReference type="PANTHER" id="PTHR43827:SF3">
    <property type="entry name" value="NADP-DEPENDENT OXIDOREDUCTASE DOMAIN-CONTAINING PROTEIN"/>
    <property type="match status" value="1"/>
</dbReference>
<dbReference type="SUPFAM" id="SSF51430">
    <property type="entry name" value="NAD(P)-linked oxidoreductase"/>
    <property type="match status" value="1"/>
</dbReference>
<feature type="signal peptide" evidence="5">
    <location>
        <begin position="1"/>
        <end position="25"/>
    </location>
</feature>
<gene>
    <name evidence="7" type="ORF">SEMRO_925_G220900.1</name>
</gene>
<dbReference type="OrthoDB" id="416253at2759"/>
<dbReference type="CDD" id="cd19071">
    <property type="entry name" value="AKR_AKR1-5-like"/>
    <property type="match status" value="1"/>
</dbReference>
<evidence type="ECO:0000256" key="3">
    <source>
        <dbReference type="ARBA" id="ARBA00023002"/>
    </source>
</evidence>
<reference evidence="7" key="1">
    <citation type="submission" date="2020-06" db="EMBL/GenBank/DDBJ databases">
        <authorList>
            <consortium name="Plant Systems Biology data submission"/>
        </authorList>
    </citation>
    <scope>NUCLEOTIDE SEQUENCE</scope>
    <source>
        <strain evidence="7">D6</strain>
    </source>
</reference>
<feature type="compositionally biased region" description="Basic and acidic residues" evidence="4">
    <location>
        <begin position="48"/>
        <end position="64"/>
    </location>
</feature>
<protein>
    <submittedName>
        <fullName evidence="7">Probable NAD(P)H-dependent D-xylose reductase xyl1</fullName>
    </submittedName>
</protein>
<feature type="chain" id="PRO_5040164507" evidence="5">
    <location>
        <begin position="26"/>
        <end position="469"/>
    </location>
</feature>
<feature type="region of interest" description="Disordered" evidence="4">
    <location>
        <begin position="35"/>
        <end position="66"/>
    </location>
</feature>
<dbReference type="PANTHER" id="PTHR43827">
    <property type="entry name" value="2,5-DIKETO-D-GLUCONIC ACID REDUCTASE"/>
    <property type="match status" value="1"/>
</dbReference>
<proteinExistence type="inferred from homology"/>
<evidence type="ECO:0000256" key="5">
    <source>
        <dbReference type="SAM" id="SignalP"/>
    </source>
</evidence>
<keyword evidence="8" id="KW-1185">Reference proteome</keyword>
<dbReference type="Pfam" id="PF00248">
    <property type="entry name" value="Aldo_ket_red"/>
    <property type="match status" value="1"/>
</dbReference>
<name>A0A9N8HMR4_9STRA</name>
<evidence type="ECO:0000256" key="1">
    <source>
        <dbReference type="ARBA" id="ARBA00007905"/>
    </source>
</evidence>
<comment type="caution">
    <text evidence="7">The sequence shown here is derived from an EMBL/GenBank/DDBJ whole genome shotgun (WGS) entry which is preliminary data.</text>
</comment>
<dbReference type="GO" id="GO:0016616">
    <property type="term" value="F:oxidoreductase activity, acting on the CH-OH group of donors, NAD or NADP as acceptor"/>
    <property type="evidence" value="ECO:0007669"/>
    <property type="project" value="UniProtKB-ARBA"/>
</dbReference>
<keyword evidence="5" id="KW-0732">Signal</keyword>
<dbReference type="Gene3D" id="3.20.20.100">
    <property type="entry name" value="NADP-dependent oxidoreductase domain"/>
    <property type="match status" value="1"/>
</dbReference>
<sequence>MRRRSFLSVALVVCGLVPGIQEVSCQFWSRGAKDVEKGDAEGGSQKGVKGEGKPKSSSRDHPEVKLSNGNMMPLVGLGVGNLQHYMVPLMVAGAIQDDKKTRLFDTSHISDNEHLVAEGINQGIERVLGQDRIVTIHVVTKVWYTYLGYERTKISIRESFESLKEAMDNPRVDVKVHILLHWPRCYENISWMSCSEDETRMPDHVRSAGPPPHEDKDNAWKGSWKALEEAYLSDEYSIESIGVANFHLKDMKEIKESATVQPHILQINVWSLLYDPLLMDYCHKHGVHVQVYNVLNGILTDPERAPNAYHHLQKIASDFSEENIEEITPAQVVLAWLVQHGVSIVPRTSRLSRLQENSALALSSVPALSDSQVELVAHSVEAFLSGDDLEEDIHVKVTFHATTKDTFLYWNRHDGGEVRVAFIKQGESFNEMTYPNHSFRLYDARNKDHFIEYRVAAKFGEHEHVHAEL</sequence>
<keyword evidence="2" id="KW-0521">NADP</keyword>
<dbReference type="InterPro" id="IPR020471">
    <property type="entry name" value="AKR"/>
</dbReference>
<dbReference type="EMBL" id="CAICTM010000923">
    <property type="protein sequence ID" value="CAB9518337.1"/>
    <property type="molecule type" value="Genomic_DNA"/>
</dbReference>